<evidence type="ECO:0000313" key="4">
    <source>
        <dbReference type="Proteomes" id="UP000225740"/>
    </source>
</evidence>
<comment type="similarity">
    <text evidence="1">Belongs to the metallo-dependent hydrolases superfamily.</text>
</comment>
<dbReference type="PANTHER" id="PTHR43569:SF2">
    <property type="entry name" value="AMIDOHYDROLASE-RELATED DOMAIN-CONTAINING PROTEIN"/>
    <property type="match status" value="1"/>
</dbReference>
<dbReference type="InterPro" id="IPR006311">
    <property type="entry name" value="TAT_signal"/>
</dbReference>
<evidence type="ECO:0000256" key="1">
    <source>
        <dbReference type="ARBA" id="ARBA00038310"/>
    </source>
</evidence>
<dbReference type="RefSeq" id="WP_099263043.1">
    <property type="nucleotide sequence ID" value="NZ_NIZW01000021.1"/>
</dbReference>
<dbReference type="Pfam" id="PF04909">
    <property type="entry name" value="Amidohydro_2"/>
    <property type="match status" value="1"/>
</dbReference>
<dbReference type="AlphaFoldDB" id="A0A2G1W1M1"/>
<dbReference type="GO" id="GO:0016787">
    <property type="term" value="F:hydrolase activity"/>
    <property type="evidence" value="ECO:0007669"/>
    <property type="project" value="UniProtKB-KW"/>
</dbReference>
<dbReference type="PROSITE" id="PS51318">
    <property type="entry name" value="TAT"/>
    <property type="match status" value="1"/>
</dbReference>
<dbReference type="Gene3D" id="3.20.20.140">
    <property type="entry name" value="Metal-dependent hydrolases"/>
    <property type="match status" value="1"/>
</dbReference>
<dbReference type="InterPro" id="IPR052350">
    <property type="entry name" value="Metallo-dep_Lactonases"/>
</dbReference>
<accession>A0A2G1W1M1</accession>
<keyword evidence="3" id="KW-0378">Hydrolase</keyword>
<dbReference type="PANTHER" id="PTHR43569">
    <property type="entry name" value="AMIDOHYDROLASE"/>
    <property type="match status" value="1"/>
</dbReference>
<sequence>MSGESFSDRSVPSDEHTTRRGFMKGTVVVGAAAMTKPLIAAPSPKEEPIPIIDCHIHLFDATRPQGAPYVGPGGDSPTTALPADYRKLAVPLGITGAIKVEASPWVEDNLWALQVMQPDDMMLGLVGNLRPEKPDFGELLVRHAKNPLFRGIRYGTLWGYDLTKMIEDDVFMKGMRLMVDLDLSLDVANPSVRLLEAVVKLNERLPDLRIVIDHLPRLEPTAANQVAYDNVLKDLHHRTNVFVKLSGLIHRVSGKIVKDLEVHRPGLDRLIEVFGDDRILFGSDWPNSDRAAPLDEVVGIAKEYFADKPRELQEKYFWKNSLAAYKWKPREDLQKGVVD</sequence>
<dbReference type="GeneID" id="90610891"/>
<name>A0A2G1W1M1_9BACT</name>
<reference evidence="3 4" key="1">
    <citation type="submission" date="2017-06" db="EMBL/GenBank/DDBJ databases">
        <title>Description of Rhodopirellula bahusiensis sp. nov.</title>
        <authorList>
            <person name="Kizina J."/>
            <person name="Harder J."/>
        </authorList>
    </citation>
    <scope>NUCLEOTIDE SEQUENCE [LARGE SCALE GENOMIC DNA]</scope>
    <source>
        <strain evidence="3 4">SWK21</strain>
    </source>
</reference>
<dbReference type="InterPro" id="IPR006680">
    <property type="entry name" value="Amidohydro-rel"/>
</dbReference>
<proteinExistence type="inferred from homology"/>
<comment type="caution">
    <text evidence="3">The sequence shown here is derived from an EMBL/GenBank/DDBJ whole genome shotgun (WGS) entry which is preliminary data.</text>
</comment>
<dbReference type="EMBL" id="NIZW01000021">
    <property type="protein sequence ID" value="PHQ32922.1"/>
    <property type="molecule type" value="Genomic_DNA"/>
</dbReference>
<dbReference type="Proteomes" id="UP000225740">
    <property type="component" value="Unassembled WGS sequence"/>
</dbReference>
<evidence type="ECO:0000313" key="3">
    <source>
        <dbReference type="EMBL" id="PHQ32922.1"/>
    </source>
</evidence>
<dbReference type="OrthoDB" id="5450317at2"/>
<organism evidence="3 4">
    <name type="scientific">Rhodopirellula bahusiensis</name>
    <dbReference type="NCBI Taxonomy" id="2014065"/>
    <lineage>
        <taxon>Bacteria</taxon>
        <taxon>Pseudomonadati</taxon>
        <taxon>Planctomycetota</taxon>
        <taxon>Planctomycetia</taxon>
        <taxon>Pirellulales</taxon>
        <taxon>Pirellulaceae</taxon>
        <taxon>Rhodopirellula</taxon>
    </lineage>
</organism>
<dbReference type="InterPro" id="IPR032466">
    <property type="entry name" value="Metal_Hydrolase"/>
</dbReference>
<dbReference type="SUPFAM" id="SSF51556">
    <property type="entry name" value="Metallo-dependent hydrolases"/>
    <property type="match status" value="1"/>
</dbReference>
<gene>
    <name evidence="3" type="ORF">CEE69_23340</name>
</gene>
<keyword evidence="4" id="KW-1185">Reference proteome</keyword>
<protein>
    <submittedName>
        <fullName evidence="3">Amidohydrolase</fullName>
    </submittedName>
</protein>
<feature type="domain" description="Amidohydrolase-related" evidence="2">
    <location>
        <begin position="52"/>
        <end position="326"/>
    </location>
</feature>
<evidence type="ECO:0000259" key="2">
    <source>
        <dbReference type="Pfam" id="PF04909"/>
    </source>
</evidence>